<keyword evidence="4 5" id="KW-0326">Glycosidase</keyword>
<evidence type="ECO:0000313" key="7">
    <source>
        <dbReference type="Proteomes" id="UP001216907"/>
    </source>
</evidence>
<organism evidence="6 7">
    <name type="scientific">Paludisphaera mucosa</name>
    <dbReference type="NCBI Taxonomy" id="3030827"/>
    <lineage>
        <taxon>Bacteria</taxon>
        <taxon>Pseudomonadati</taxon>
        <taxon>Planctomycetota</taxon>
        <taxon>Planctomycetia</taxon>
        <taxon>Isosphaerales</taxon>
        <taxon>Isosphaeraceae</taxon>
        <taxon>Paludisphaera</taxon>
    </lineage>
</organism>
<evidence type="ECO:0000256" key="5">
    <source>
        <dbReference type="PIRNR" id="PIRNR026534"/>
    </source>
</evidence>
<comment type="pathway">
    <text evidence="1 5">Glycan metabolism; L-arabinan degradation.</text>
</comment>
<dbReference type="InterPro" id="IPR023296">
    <property type="entry name" value="Glyco_hydro_beta-prop_sf"/>
</dbReference>
<reference evidence="6 7" key="1">
    <citation type="submission" date="2023-03" db="EMBL/GenBank/DDBJ databases">
        <title>Paludisphaera mucosa sp. nov. a novel planctomycete from northern fen.</title>
        <authorList>
            <person name="Ivanova A."/>
        </authorList>
    </citation>
    <scope>NUCLEOTIDE SEQUENCE [LARGE SCALE GENOMIC DNA]</scope>
    <source>
        <strain evidence="6 7">Pla2</strain>
    </source>
</reference>
<evidence type="ECO:0000256" key="1">
    <source>
        <dbReference type="ARBA" id="ARBA00004834"/>
    </source>
</evidence>
<dbReference type="InterPro" id="IPR006710">
    <property type="entry name" value="Glyco_hydro_43"/>
</dbReference>
<keyword evidence="3 5" id="KW-0378">Hydrolase</keyword>
<dbReference type="InterPro" id="IPR050727">
    <property type="entry name" value="GH43_arabinanases"/>
</dbReference>
<evidence type="ECO:0000313" key="6">
    <source>
        <dbReference type="EMBL" id="MDG3004584.1"/>
    </source>
</evidence>
<dbReference type="Pfam" id="PF04616">
    <property type="entry name" value="Glyco_hydro_43"/>
    <property type="match status" value="1"/>
</dbReference>
<dbReference type="CDD" id="cd08998">
    <property type="entry name" value="GH43_Arb43a-like"/>
    <property type="match status" value="1"/>
</dbReference>
<dbReference type="PANTHER" id="PTHR43301:SF3">
    <property type="entry name" value="ARABINAN ENDO-1,5-ALPHA-L-ARABINOSIDASE A-RELATED"/>
    <property type="match status" value="1"/>
</dbReference>
<evidence type="ECO:0000256" key="2">
    <source>
        <dbReference type="ARBA" id="ARBA00009865"/>
    </source>
</evidence>
<sequence>MRRIFLLAILTIGWGGLDSCLGQTPRLGVVASPRIHDPSTIVGCKGRFWMFATGPGVRSFRSDDLKAWTPGPRVFEHAPDWAGDVAAEPSRQLWAPDVVERDGRYLLYYSVSAFGRNTSAIGLATSATLDPHDPAFRWEDRGIVVQSRREDRFNAIDPAVVAGDRGTLWLAFGSFWDGIKLIELDPKTGLRIAPDSPIHALARKEQIEAPAIVRRGGWYHLFVNWGFCCRGVRSTYSIRVGRSRDVTGPYLDRDGVDLAAGGGTALLATDGPFIGPGHAGVLEREGRSYLSHHYYDGDSAGLPRLAVRPLAWDAEGWPSLED</sequence>
<dbReference type="InterPro" id="IPR016840">
    <property type="entry name" value="Glyco_hydro_43_endo_a_Ara-ase"/>
</dbReference>
<dbReference type="Gene3D" id="2.115.10.20">
    <property type="entry name" value="Glycosyl hydrolase domain, family 43"/>
    <property type="match status" value="1"/>
</dbReference>
<accession>A0ABT6FAH6</accession>
<gene>
    <name evidence="6" type="ORF">PZE19_12425</name>
</gene>
<dbReference type="RefSeq" id="WP_277860939.1">
    <property type="nucleotide sequence ID" value="NZ_JARRAG010000002.1"/>
</dbReference>
<dbReference type="SUPFAM" id="SSF75005">
    <property type="entry name" value="Arabinanase/levansucrase/invertase"/>
    <property type="match status" value="1"/>
</dbReference>
<evidence type="ECO:0000256" key="3">
    <source>
        <dbReference type="ARBA" id="ARBA00022801"/>
    </source>
</evidence>
<keyword evidence="7" id="KW-1185">Reference proteome</keyword>
<protein>
    <submittedName>
        <fullName evidence="6">Arabinan endo-1,5-alpha-L-arabinosidase</fullName>
    </submittedName>
</protein>
<dbReference type="PIRSF" id="PIRSF026534">
    <property type="entry name" value="Endo_alpha-L-arabinosidase"/>
    <property type="match status" value="1"/>
</dbReference>
<comment type="similarity">
    <text evidence="2 5">Belongs to the glycosyl hydrolase 43 family.</text>
</comment>
<name>A0ABT6FAH6_9BACT</name>
<dbReference type="Proteomes" id="UP001216907">
    <property type="component" value="Unassembled WGS sequence"/>
</dbReference>
<proteinExistence type="inferred from homology"/>
<comment type="caution">
    <text evidence="6">The sequence shown here is derived from an EMBL/GenBank/DDBJ whole genome shotgun (WGS) entry which is preliminary data.</text>
</comment>
<dbReference type="EMBL" id="JARRAG010000002">
    <property type="protein sequence ID" value="MDG3004584.1"/>
    <property type="molecule type" value="Genomic_DNA"/>
</dbReference>
<dbReference type="PANTHER" id="PTHR43301">
    <property type="entry name" value="ARABINAN ENDO-1,5-ALPHA-L-ARABINOSIDASE"/>
    <property type="match status" value="1"/>
</dbReference>
<evidence type="ECO:0000256" key="4">
    <source>
        <dbReference type="ARBA" id="ARBA00023295"/>
    </source>
</evidence>